<feature type="region of interest" description="Disordered" evidence="3">
    <location>
        <begin position="1"/>
        <end position="216"/>
    </location>
</feature>
<keyword evidence="4" id="KW-1185">Reference proteome</keyword>
<dbReference type="SMART" id="SM00233">
    <property type="entry name" value="PH"/>
    <property type="match status" value="1"/>
</dbReference>
<evidence type="ECO:0000313" key="5">
    <source>
        <dbReference type="RefSeq" id="XP_018109335.1"/>
    </source>
</evidence>
<dbReference type="SUPFAM" id="SSF48065">
    <property type="entry name" value="DBL homology domain (DH-domain)"/>
    <property type="match status" value="1"/>
</dbReference>
<evidence type="ECO:0000313" key="4">
    <source>
        <dbReference type="Proteomes" id="UP000186698"/>
    </source>
</evidence>
<dbReference type="InterPro" id="IPR047270">
    <property type="entry name" value="PH_ephexin"/>
</dbReference>
<dbReference type="AGR" id="Xenbase:XB-GENE-6488106"/>
<dbReference type="GO" id="GO:0032956">
    <property type="term" value="P:regulation of actin cytoskeleton organization"/>
    <property type="evidence" value="ECO:0000318"/>
    <property type="project" value="GO_Central"/>
</dbReference>
<feature type="region of interest" description="Disordered" evidence="3">
    <location>
        <begin position="345"/>
        <end position="375"/>
    </location>
</feature>
<dbReference type="PaxDb" id="8355-A0A1L8H465"/>
<dbReference type="PROSITE" id="PS50002">
    <property type="entry name" value="SH3"/>
    <property type="match status" value="1"/>
</dbReference>
<feature type="region of interest" description="Disordered" evidence="3">
    <location>
        <begin position="681"/>
        <end position="712"/>
    </location>
</feature>
<dbReference type="KEGG" id="xla:108711795"/>
<dbReference type="OrthoDB" id="27593at2759"/>
<dbReference type="Gene3D" id="2.30.30.40">
    <property type="entry name" value="SH3 Domains"/>
    <property type="match status" value="1"/>
</dbReference>
<feature type="compositionally biased region" description="Polar residues" evidence="3">
    <location>
        <begin position="452"/>
        <end position="468"/>
    </location>
</feature>
<feature type="compositionally biased region" description="Pro residues" evidence="3">
    <location>
        <begin position="26"/>
        <end position="49"/>
    </location>
</feature>
<organism evidence="4 5">
    <name type="scientific">Xenopus laevis</name>
    <name type="common">African clawed frog</name>
    <dbReference type="NCBI Taxonomy" id="8355"/>
    <lineage>
        <taxon>Eukaryota</taxon>
        <taxon>Metazoa</taxon>
        <taxon>Chordata</taxon>
        <taxon>Craniata</taxon>
        <taxon>Vertebrata</taxon>
        <taxon>Euteleostomi</taxon>
        <taxon>Amphibia</taxon>
        <taxon>Batrachia</taxon>
        <taxon>Anura</taxon>
        <taxon>Pipoidea</taxon>
        <taxon>Pipidae</taxon>
        <taxon>Xenopodinae</taxon>
        <taxon>Xenopus</taxon>
        <taxon>Xenopus</taxon>
    </lineage>
</organism>
<accession>A0A1L8H465</accession>
<dbReference type="AlphaFoldDB" id="A0A1L8H465"/>
<dbReference type="InterPro" id="IPR001452">
    <property type="entry name" value="SH3_domain"/>
</dbReference>
<dbReference type="FunFam" id="1.20.900.10:FF:000007">
    <property type="entry name" value="rho guanine nucleotide exchange factor 19"/>
    <property type="match status" value="1"/>
</dbReference>
<dbReference type="CDD" id="cd11793">
    <property type="entry name" value="SH3_ephexin1_like"/>
    <property type="match status" value="1"/>
</dbReference>
<dbReference type="Gene3D" id="2.150.10.10">
    <property type="entry name" value="Serralysin-like metalloprotease, C-terminal"/>
    <property type="match status" value="1"/>
</dbReference>
<dbReference type="CDD" id="cd00160">
    <property type="entry name" value="RhoGEF"/>
    <property type="match status" value="1"/>
</dbReference>
<feature type="compositionally biased region" description="Basic residues" evidence="3">
    <location>
        <begin position="532"/>
        <end position="541"/>
    </location>
</feature>
<dbReference type="STRING" id="8355.A0A1L8H465"/>
<dbReference type="Gene3D" id="1.20.900.10">
    <property type="entry name" value="Dbl homology (DH) domain"/>
    <property type="match status" value="1"/>
</dbReference>
<dbReference type="PROSITE" id="PS50010">
    <property type="entry name" value="DH_2"/>
    <property type="match status" value="1"/>
</dbReference>
<dbReference type="InterPro" id="IPR011049">
    <property type="entry name" value="Serralysin-like_metalloprot_C"/>
</dbReference>
<protein>
    <submittedName>
        <fullName evidence="5">Rho guanine nucleotide exchange factor 15</fullName>
    </submittedName>
</protein>
<keyword evidence="2" id="KW-0344">Guanine-nucleotide releasing factor</keyword>
<feature type="compositionally biased region" description="Low complexity" evidence="3">
    <location>
        <begin position="424"/>
        <end position="440"/>
    </location>
</feature>
<dbReference type="InterPro" id="IPR001849">
    <property type="entry name" value="PH_domain"/>
</dbReference>
<feature type="compositionally biased region" description="Low complexity" evidence="3">
    <location>
        <begin position="684"/>
        <end position="702"/>
    </location>
</feature>
<dbReference type="PANTHER" id="PTHR12845:SF7">
    <property type="entry name" value="RHO GUANINE NUCLEOTIDE EXCHANGE FACTOR 15"/>
    <property type="match status" value="1"/>
</dbReference>
<dbReference type="InterPro" id="IPR011993">
    <property type="entry name" value="PH-like_dom_sf"/>
</dbReference>
<dbReference type="OMA" id="EDRVAHW"/>
<evidence type="ECO:0000256" key="3">
    <source>
        <dbReference type="SAM" id="MobiDB-lite"/>
    </source>
</evidence>
<sequence>MSATDTLPPLVPLSQKPTRIIKARPPNRPPPHLPPKPPQKPPPPAPKNHPPFAKSDVGGPRSDVSGPRSDVTGPRSDVGGPRSDVGGPRSDVGGPRSDVTGPRSDVTGHRSDVGGPRSDVMGPRSGLRSDLGPRSDVGGPRSDVGGPRSDVGGPRSDVGGPRSDVGGPRSDAMGGLRSDLGPRSDVGGPRTDLSNPKNHSVIPAARSDVETPDNVVDNRLLPGVCVKKMAGLFQKEPVGGASDDPQPLGPPKPTVGPSREEKVLPQMEENTMQVAAELMEEEEPCPPPLPPKNVQDPDVRATKMGSCPPLPACPARCRCACHLQRPGMVLVWLPESFILRSRNLSEASDSSDDGGVIHRTLPASEGAEDRGKWGPWSLKNKMVSGGTYSRRRRSLRSSEYLMEGPRVMEAKPGVVLTSYKSTNDSSFEGGSDSSPPDSASKLNGEATESELRSLSTNSAEQSETSHTDSAPPLPQSEAPPLRSHRFRAEFSGESLELLPQCSNPPAPEDLDSDPSALRDSTEDVSAAESRAKVRKPARRSKVPPLALLPVEEKTALVPPKVPSKPPRWAAPPPPPFVRKGSLKRYSAGNSEEVEQREEESSSTLATMYLPSENCPSEGQESCGADTADCAHEIYRGGSIFMSPPVRSPKSIDWESHLRDEPLYQTYRQAVIKKELRRQTVPRNSSFTSYDSSHDSPLSSGGSPKQGRRSAASHNTLWQELPAVKESRVLGDMSNEEKKMQESMFEVLTSEASYLRSLNVLIEHFMESRELDDTLIVREKKILFSNVLKVKEVSERFLMDLEDRVEENIIITDVCDIIYQHALHHFPVYIDYVRNQVFQEKTYSELLEKNPQFHATLCRLQELPQCQRLPFMSFLLLPFQRITRIKMLIENILKRTEEASEMEQNATNALDSVSKIIQECNREVGRMKQTEELIHIAQKIVFDKIKAVPIISQNRFLEKQGELSEVLQKGSLFGIKPTKFTPVYFFLFNDFLLLTQKKSSDKYVVLDYAHHSLVQVQTSPTMENSFFLTLLENHQGKMCERLYKASTQSDLHRWVAAFPNLADDSLSGSDTIYEDWDCPQVQCIEPYTASQADELNLEPVDIINVLKKTSEGWYEGIRLSDGKKGWFPSLYVQEITNEHVRRRNLRERHRVLQAARQIHIKRFGEPRKKTSSA</sequence>
<evidence type="ECO:0000256" key="1">
    <source>
        <dbReference type="ARBA" id="ARBA00022443"/>
    </source>
</evidence>
<dbReference type="InterPro" id="IPR036028">
    <property type="entry name" value="SH3-like_dom_sf"/>
</dbReference>
<dbReference type="CDD" id="cd01221">
    <property type="entry name" value="PH_ephexin"/>
    <property type="match status" value="1"/>
</dbReference>
<dbReference type="InterPro" id="IPR035899">
    <property type="entry name" value="DBL_dom_sf"/>
</dbReference>
<dbReference type="InterPro" id="IPR000219">
    <property type="entry name" value="DH_dom"/>
</dbReference>
<gene>
    <name evidence="5 6" type="primary">arhgef15.L</name>
</gene>
<dbReference type="SMART" id="SM00326">
    <property type="entry name" value="SH3"/>
    <property type="match status" value="1"/>
</dbReference>
<name>A0A1L8H465_XENLA</name>
<evidence type="ECO:0000313" key="6">
    <source>
        <dbReference type="Xenbase" id="XB-GENE-6488106"/>
    </source>
</evidence>
<dbReference type="GO" id="GO:0005085">
    <property type="term" value="F:guanyl-nucleotide exchange factor activity"/>
    <property type="evidence" value="ECO:0007669"/>
    <property type="project" value="UniProtKB-KW"/>
</dbReference>
<dbReference type="SMART" id="SM00325">
    <property type="entry name" value="RhoGEF"/>
    <property type="match status" value="1"/>
</dbReference>
<dbReference type="PANTHER" id="PTHR12845">
    <property type="entry name" value="GUANINE NUCLEOTIDE EXCHANGE FACTOR"/>
    <property type="match status" value="1"/>
</dbReference>
<feature type="region of interest" description="Disordered" evidence="3">
    <location>
        <begin position="236"/>
        <end position="262"/>
    </location>
</feature>
<feature type="region of interest" description="Disordered" evidence="3">
    <location>
        <begin position="419"/>
        <end position="603"/>
    </location>
</feature>
<dbReference type="SUPFAM" id="SSF50729">
    <property type="entry name" value="PH domain-like"/>
    <property type="match status" value="1"/>
</dbReference>
<evidence type="ECO:0000256" key="2">
    <source>
        <dbReference type="ARBA" id="ARBA00022658"/>
    </source>
</evidence>
<dbReference type="RefSeq" id="XP_018109335.1">
    <property type="nucleotide sequence ID" value="XM_018253846.2"/>
</dbReference>
<dbReference type="Pfam" id="PF00169">
    <property type="entry name" value="PH"/>
    <property type="match status" value="1"/>
</dbReference>
<proteinExistence type="predicted"/>
<dbReference type="GeneID" id="108711795"/>
<dbReference type="SUPFAM" id="SSF50044">
    <property type="entry name" value="SH3-domain"/>
    <property type="match status" value="1"/>
</dbReference>
<dbReference type="CTD" id="108711795"/>
<keyword evidence="1" id="KW-0728">SH3 domain</keyword>
<reference evidence="5" key="1">
    <citation type="submission" date="2025-08" db="UniProtKB">
        <authorList>
            <consortium name="RefSeq"/>
        </authorList>
    </citation>
    <scope>IDENTIFICATION</scope>
    <source>
        <strain evidence="5">J_2021</strain>
        <tissue evidence="5">Erythrocytes</tissue>
    </source>
</reference>
<dbReference type="Proteomes" id="UP000186698">
    <property type="component" value="Chromosome 3L"/>
</dbReference>
<dbReference type="Pfam" id="PF00621">
    <property type="entry name" value="RhoGEF"/>
    <property type="match status" value="1"/>
</dbReference>
<feature type="compositionally biased region" description="Pro residues" evidence="3">
    <location>
        <begin position="559"/>
        <end position="576"/>
    </location>
</feature>
<dbReference type="Xenbase" id="XB-GENE-6488106">
    <property type="gene designation" value="arhgef15.L"/>
</dbReference>
<dbReference type="Pfam" id="PF00018">
    <property type="entry name" value="SH3_1"/>
    <property type="match status" value="1"/>
</dbReference>
<dbReference type="PROSITE" id="PS50003">
    <property type="entry name" value="PH_DOMAIN"/>
    <property type="match status" value="1"/>
</dbReference>
<dbReference type="InterPro" id="IPR047271">
    <property type="entry name" value="Ephexin-like"/>
</dbReference>
<dbReference type="Gene3D" id="2.30.29.30">
    <property type="entry name" value="Pleckstrin-homology domain (PH domain)/Phosphotyrosine-binding domain (PTB)"/>
    <property type="match status" value="1"/>
</dbReference>
<dbReference type="Bgee" id="108711795">
    <property type="expression patterns" value="Expressed in oocyte and 19 other cell types or tissues"/>
</dbReference>